<keyword evidence="3" id="KW-1185">Reference proteome</keyword>
<proteinExistence type="predicted"/>
<organism evidence="2 3">
    <name type="scientific">Ophiocordyceps unilateralis</name>
    <name type="common">Zombie-ant fungus</name>
    <name type="synonym">Torrubia unilateralis</name>
    <dbReference type="NCBI Taxonomy" id="268505"/>
    <lineage>
        <taxon>Eukaryota</taxon>
        <taxon>Fungi</taxon>
        <taxon>Dikarya</taxon>
        <taxon>Ascomycota</taxon>
        <taxon>Pezizomycotina</taxon>
        <taxon>Sordariomycetes</taxon>
        <taxon>Hypocreomycetidae</taxon>
        <taxon>Hypocreales</taxon>
        <taxon>Ophiocordycipitaceae</taxon>
        <taxon>Ophiocordyceps</taxon>
    </lineage>
</organism>
<feature type="region of interest" description="Disordered" evidence="1">
    <location>
        <begin position="1"/>
        <end position="91"/>
    </location>
</feature>
<name>A0A2A9PAU4_OPHUN</name>
<evidence type="ECO:0000313" key="2">
    <source>
        <dbReference type="EMBL" id="PFH58529.1"/>
    </source>
</evidence>
<reference evidence="2 3" key="2">
    <citation type="journal article" date="2017" name="Sci. Rep.">
        <title>Ant-infecting Ophiocordyceps genomes reveal a high diversity of potential behavioral manipulation genes and a possible major role for enterotoxins.</title>
        <authorList>
            <person name="de Bekker C."/>
            <person name="Ohm R.A."/>
            <person name="Evans H.C."/>
            <person name="Brachmann A."/>
            <person name="Hughes D.P."/>
        </authorList>
    </citation>
    <scope>NUCLEOTIDE SEQUENCE [LARGE SCALE GENOMIC DNA]</scope>
    <source>
        <strain evidence="2 3">SC16a</strain>
    </source>
</reference>
<gene>
    <name evidence="2" type="ORF">XA68_13572</name>
</gene>
<dbReference type="Proteomes" id="UP000037136">
    <property type="component" value="Unassembled WGS sequence"/>
</dbReference>
<protein>
    <submittedName>
        <fullName evidence="2">Uncharacterized protein</fullName>
    </submittedName>
</protein>
<accession>A0A2A9PAU4</accession>
<evidence type="ECO:0000256" key="1">
    <source>
        <dbReference type="SAM" id="MobiDB-lite"/>
    </source>
</evidence>
<evidence type="ECO:0000313" key="3">
    <source>
        <dbReference type="Proteomes" id="UP000037136"/>
    </source>
</evidence>
<sequence length="91" mass="10423">MSSCNDLQPSGHYLHGSNMPKAVPQARHPRRYDTPKRKAGRADALSRSHRRAIARLMGRSLHGNWSPTRKERQRKPQLTPTSRAETEQRKA</sequence>
<reference evidence="2 3" key="1">
    <citation type="journal article" date="2015" name="BMC Genomics">
        <title>Gene expression during zombie ant biting behavior reflects the complexity underlying fungal parasitic behavioral manipulation.</title>
        <authorList>
            <person name="de Bekker C."/>
            <person name="Ohm R.A."/>
            <person name="Loreto R.G."/>
            <person name="Sebastian A."/>
            <person name="Albert I."/>
            <person name="Merrow M."/>
            <person name="Brachmann A."/>
            <person name="Hughes D.P."/>
        </authorList>
    </citation>
    <scope>NUCLEOTIDE SEQUENCE [LARGE SCALE GENOMIC DNA]</scope>
    <source>
        <strain evidence="2 3">SC16a</strain>
    </source>
</reference>
<dbReference type="EMBL" id="LAZP02000283">
    <property type="protein sequence ID" value="PFH58529.1"/>
    <property type="molecule type" value="Genomic_DNA"/>
</dbReference>
<comment type="caution">
    <text evidence="2">The sequence shown here is derived from an EMBL/GenBank/DDBJ whole genome shotgun (WGS) entry which is preliminary data.</text>
</comment>
<feature type="compositionally biased region" description="Basic and acidic residues" evidence="1">
    <location>
        <begin position="31"/>
        <end position="46"/>
    </location>
</feature>
<dbReference type="AlphaFoldDB" id="A0A2A9PAU4"/>